<evidence type="ECO:0000256" key="2">
    <source>
        <dbReference type="SAM" id="MobiDB-lite"/>
    </source>
</evidence>
<dbReference type="Proteomes" id="UP000694567">
    <property type="component" value="Unplaced"/>
</dbReference>
<feature type="domain" description="DUF4042" evidence="3">
    <location>
        <begin position="377"/>
        <end position="557"/>
    </location>
</feature>
<accession>A0A8C0FRW8</accession>
<dbReference type="InterPro" id="IPR016024">
    <property type="entry name" value="ARM-type_fold"/>
</dbReference>
<keyword evidence="5" id="KW-1185">Reference proteome</keyword>
<dbReference type="PANTHER" id="PTHR13366">
    <property type="entry name" value="MALARIA ANTIGEN-RELATED"/>
    <property type="match status" value="1"/>
</dbReference>
<evidence type="ECO:0000313" key="5">
    <source>
        <dbReference type="Proteomes" id="UP000694567"/>
    </source>
</evidence>
<reference evidence="4" key="1">
    <citation type="submission" date="2025-08" db="UniProtKB">
        <authorList>
            <consortium name="Ensembl"/>
        </authorList>
    </citation>
    <scope>IDENTIFICATION</scope>
</reference>
<organism evidence="4 5">
    <name type="scientific">Bubo bubo</name>
    <name type="common">Eurasian eagle-owl</name>
    <name type="synonym">Strix bubo</name>
    <dbReference type="NCBI Taxonomy" id="30461"/>
    <lineage>
        <taxon>Eukaryota</taxon>
        <taxon>Metazoa</taxon>
        <taxon>Chordata</taxon>
        <taxon>Craniata</taxon>
        <taxon>Vertebrata</taxon>
        <taxon>Euteleostomi</taxon>
        <taxon>Archelosauria</taxon>
        <taxon>Archosauria</taxon>
        <taxon>Dinosauria</taxon>
        <taxon>Saurischia</taxon>
        <taxon>Theropoda</taxon>
        <taxon>Coelurosauria</taxon>
        <taxon>Aves</taxon>
        <taxon>Neognathae</taxon>
        <taxon>Neoaves</taxon>
        <taxon>Telluraves</taxon>
        <taxon>Strigiformes</taxon>
        <taxon>Strigidae</taxon>
        <taxon>Bubo</taxon>
    </lineage>
</organism>
<dbReference type="Pfam" id="PF13646">
    <property type="entry name" value="HEAT_2"/>
    <property type="match status" value="1"/>
</dbReference>
<evidence type="ECO:0000256" key="1">
    <source>
        <dbReference type="ARBA" id="ARBA00015263"/>
    </source>
</evidence>
<evidence type="ECO:0000313" key="4">
    <source>
        <dbReference type="Ensembl" id="ENSBOBP00000021430.1"/>
    </source>
</evidence>
<feature type="region of interest" description="Disordered" evidence="2">
    <location>
        <begin position="568"/>
        <end position="603"/>
    </location>
</feature>
<dbReference type="SUPFAM" id="SSF48371">
    <property type="entry name" value="ARM repeat"/>
    <property type="match status" value="1"/>
</dbReference>
<feature type="compositionally biased region" description="Basic and acidic residues" evidence="2">
    <location>
        <begin position="285"/>
        <end position="302"/>
    </location>
</feature>
<dbReference type="InterPro" id="IPR025283">
    <property type="entry name" value="DUF4042"/>
</dbReference>
<protein>
    <recommendedName>
        <fullName evidence="1">HEAT repeat-containing protein 6</fullName>
    </recommendedName>
</protein>
<feature type="region of interest" description="Disordered" evidence="2">
    <location>
        <begin position="262"/>
        <end position="302"/>
    </location>
</feature>
<evidence type="ECO:0000259" key="3">
    <source>
        <dbReference type="Pfam" id="PF13251"/>
    </source>
</evidence>
<sequence>MRGDGFKRTEGRCRLDLRKKFFPVRGVRPWHRLPREAVADVCALLVQACQLVHLDQEHLVSKVCQLIHHSLNRFQVMVDEQNLNFLLSYCISALKQCSSWTHVEILQALAALVYNNGPKCQKHLPDLLGQAGLLVQFSDSAQPDVELRRAAVRSMANLCLSVPGQPYLDESYRSVCFQTFLSVLQSSKTSDVDDITFCMLLQNALKGIQSLLNGGKMKLMQTDQIGSLLAVLKKCMFHGLPGLSIEMPTALYPALLPQYDKRSPVKQEQSEPAAFKQTGSKGKQKKGEFAEEGREESGDAGHEPVLGADMLKCLGDVQNSPCSDPQTRASDVACVPAGKDPLSSHYTNWKRISSSESEYSDAEGGIQSKMRSYQANVRQGALACFLSAIKSIEKRVLYGYWSAFVPDAPGIGSPQSVSLMTIALKDPSPKTRACALQVLSAILEGSKQFLSVAEDANDHKRAFTPFSVTIASSIRELHRCLLLALVAESSSQTLTQIIKCLANLVSNAPYSRLKPGLLTRVWNQIKPYISHKDVNVRVSSLTLLGAIVSVQAPLPEVQLLLQQPSSSGLNSSGSATPHRFNSSEQWRKALPSEGEPPDNAAGCTSSEPCWLLRLCVSIIILPREDSCSDSDANFPAFSSVYEPCPLRLESLQNEQQILCVTLLLGLNHSENPLVKAAAARALGVYILFSCLRQDVMFVADTANAILNSLHDKSPNVRAKAAWSLGNLTDTLIINMETMGQSFQEEFSDLLLLKMLRSATEASKDRDKVKSNAVRALGNVLHFLQPCHIANPRFREAIEESLQALISTVQSEATMKVRWNACYALGNVFKNPALPLGEAPWTTQAYSALSSVVKSCKNFKVRIKSAMALSIPSKRECYGSTEQFCQIWSALVVALQKSEDTEDFLEFKYSASLRTQICQALLHLLSLAKSTDLPVLRETIAENGDAIGSHVLQYLKAGVEENEAGVHTDLCERERALKGAIEHLRGIEKQQEGKARVRVALYLEGVLANHAKATGLTEA</sequence>
<dbReference type="PANTHER" id="PTHR13366:SF0">
    <property type="entry name" value="HEAT REPEAT-CONTAINING PROTEIN 6"/>
    <property type="match status" value="1"/>
</dbReference>
<dbReference type="Gene3D" id="1.25.10.10">
    <property type="entry name" value="Leucine-rich Repeat Variant"/>
    <property type="match status" value="3"/>
</dbReference>
<dbReference type="InterPro" id="IPR011989">
    <property type="entry name" value="ARM-like"/>
</dbReference>
<name>A0A8C0FRW8_BUBBB</name>
<proteinExistence type="predicted"/>
<dbReference type="Pfam" id="PF13251">
    <property type="entry name" value="DUF4042"/>
    <property type="match status" value="1"/>
</dbReference>
<dbReference type="Ensembl" id="ENSBOBT00000021917.1">
    <property type="protein sequence ID" value="ENSBOBP00000021430.1"/>
    <property type="gene ID" value="ENSBOBG00000012957.1"/>
</dbReference>
<reference evidence="4" key="2">
    <citation type="submission" date="2025-09" db="UniProtKB">
        <authorList>
            <consortium name="Ensembl"/>
        </authorList>
    </citation>
    <scope>IDENTIFICATION</scope>
</reference>
<dbReference type="AlphaFoldDB" id="A0A8C0FRW8"/>
<dbReference type="InterPro" id="IPR052107">
    <property type="entry name" value="HEAT6"/>
</dbReference>